<comment type="cofactor">
    <cofactor evidence="2">
        <name>Mg(2+)</name>
        <dbReference type="ChEBI" id="CHEBI:18420"/>
    </cofactor>
</comment>
<dbReference type="PANTHER" id="PTHR12271">
    <property type="entry name" value="POLY A POLYMERASE CID PAP -RELATED"/>
    <property type="match status" value="1"/>
</dbReference>
<dbReference type="OrthoDB" id="419694at2759"/>
<dbReference type="SUPFAM" id="SSF81631">
    <property type="entry name" value="PAP/OAS1 substrate-binding domain"/>
    <property type="match status" value="2"/>
</dbReference>
<feature type="region of interest" description="Disordered" evidence="18">
    <location>
        <begin position="719"/>
        <end position="802"/>
    </location>
</feature>
<evidence type="ECO:0000256" key="1">
    <source>
        <dbReference type="ARBA" id="ARBA00001936"/>
    </source>
</evidence>
<dbReference type="GO" id="GO:0003676">
    <property type="term" value="F:nucleic acid binding"/>
    <property type="evidence" value="ECO:0007669"/>
    <property type="project" value="InterPro"/>
</dbReference>
<feature type="domain" description="CCHC-type" evidence="19">
    <location>
        <begin position="1340"/>
        <end position="1356"/>
    </location>
</feature>
<evidence type="ECO:0000256" key="15">
    <source>
        <dbReference type="ARBA" id="ARBA00023211"/>
    </source>
</evidence>
<feature type="domain" description="CCHC-type" evidence="19">
    <location>
        <begin position="1271"/>
        <end position="1285"/>
    </location>
</feature>
<dbReference type="GO" id="GO:0061157">
    <property type="term" value="P:mRNA destabilization"/>
    <property type="evidence" value="ECO:0007669"/>
    <property type="project" value="UniProtKB-ARBA"/>
</dbReference>
<dbReference type="GO" id="GO:0008270">
    <property type="term" value="F:zinc ion binding"/>
    <property type="evidence" value="ECO:0007669"/>
    <property type="project" value="UniProtKB-KW"/>
</dbReference>
<evidence type="ECO:0000256" key="8">
    <source>
        <dbReference type="ARBA" id="ARBA00022679"/>
    </source>
</evidence>
<protein>
    <recommendedName>
        <fullName evidence="5">RNA uridylyltransferase</fullName>
        <ecNumber evidence="5">2.7.7.52</ecNumber>
    </recommendedName>
</protein>
<feature type="compositionally biased region" description="Polar residues" evidence="18">
    <location>
        <begin position="1406"/>
        <end position="1417"/>
    </location>
</feature>
<evidence type="ECO:0000256" key="3">
    <source>
        <dbReference type="ARBA" id="ARBA00004496"/>
    </source>
</evidence>
<evidence type="ECO:0000256" key="7">
    <source>
        <dbReference type="ARBA" id="ARBA00022553"/>
    </source>
</evidence>
<feature type="compositionally biased region" description="Basic and acidic residues" evidence="18">
    <location>
        <begin position="30"/>
        <end position="54"/>
    </location>
</feature>
<keyword evidence="9" id="KW-0548">Nucleotidyltransferase</keyword>
<dbReference type="Pfam" id="PF22600">
    <property type="entry name" value="MTPAP-like_central"/>
    <property type="match status" value="1"/>
</dbReference>
<dbReference type="CDD" id="cd05402">
    <property type="entry name" value="NT_PAP_TUTase"/>
    <property type="match status" value="2"/>
</dbReference>
<dbReference type="InterPro" id="IPR013087">
    <property type="entry name" value="Znf_C2H2_type"/>
</dbReference>
<feature type="region of interest" description="Disordered" evidence="18">
    <location>
        <begin position="1"/>
        <end position="83"/>
    </location>
</feature>
<dbReference type="InterPro" id="IPR036875">
    <property type="entry name" value="Znf_CCHC_sf"/>
</dbReference>
<reference evidence="20" key="2">
    <citation type="submission" date="2025-09" db="UniProtKB">
        <authorList>
            <consortium name="Ensembl"/>
        </authorList>
    </citation>
    <scope>IDENTIFICATION</scope>
</reference>
<feature type="region of interest" description="Disordered" evidence="18">
    <location>
        <begin position="148"/>
        <end position="179"/>
    </location>
</feature>
<organism evidence="20 21">
    <name type="scientific">Paramormyrops kingsleyae</name>
    <dbReference type="NCBI Taxonomy" id="1676925"/>
    <lineage>
        <taxon>Eukaryota</taxon>
        <taxon>Metazoa</taxon>
        <taxon>Chordata</taxon>
        <taxon>Craniata</taxon>
        <taxon>Vertebrata</taxon>
        <taxon>Euteleostomi</taxon>
        <taxon>Actinopterygii</taxon>
        <taxon>Neopterygii</taxon>
        <taxon>Teleostei</taxon>
        <taxon>Osteoglossocephala</taxon>
        <taxon>Osteoglossomorpha</taxon>
        <taxon>Osteoglossiformes</taxon>
        <taxon>Mormyridae</taxon>
        <taxon>Paramormyrops</taxon>
    </lineage>
</organism>
<evidence type="ECO:0000313" key="20">
    <source>
        <dbReference type="Ensembl" id="ENSPKIP00000005792.1"/>
    </source>
</evidence>
<keyword evidence="21" id="KW-1185">Reference proteome</keyword>
<dbReference type="InterPro" id="IPR054708">
    <property type="entry name" value="MTPAP-like_central"/>
</dbReference>
<feature type="compositionally biased region" description="Basic and acidic residues" evidence="18">
    <location>
        <begin position="1377"/>
        <end position="1392"/>
    </location>
</feature>
<keyword evidence="12 17" id="KW-0863">Zinc-finger</keyword>
<dbReference type="PROSITE" id="PS00028">
    <property type="entry name" value="ZINC_FINGER_C2H2_1"/>
    <property type="match status" value="1"/>
</dbReference>
<dbReference type="STRING" id="1676925.ENSPKIP00000005792"/>
<keyword evidence="10" id="KW-0479">Metal-binding</keyword>
<feature type="compositionally biased region" description="Basic and acidic residues" evidence="18">
    <location>
        <begin position="168"/>
        <end position="177"/>
    </location>
</feature>
<keyword evidence="11" id="KW-0677">Repeat</keyword>
<evidence type="ECO:0000256" key="17">
    <source>
        <dbReference type="PROSITE-ProRule" id="PRU00047"/>
    </source>
</evidence>
<name>A0A3B3QG95_9TELE</name>
<keyword evidence="7" id="KW-0597">Phosphoprotein</keyword>
<dbReference type="InterPro" id="IPR001878">
    <property type="entry name" value="Znf_CCHC"/>
</dbReference>
<feature type="region of interest" description="Disordered" evidence="18">
    <location>
        <begin position="607"/>
        <end position="637"/>
    </location>
</feature>
<feature type="compositionally biased region" description="Polar residues" evidence="18">
    <location>
        <begin position="62"/>
        <end position="75"/>
    </location>
</feature>
<dbReference type="Gene3D" id="4.10.60.10">
    <property type="entry name" value="Zinc finger, CCHC-type"/>
    <property type="match status" value="1"/>
</dbReference>
<dbReference type="GO" id="GO:0050265">
    <property type="term" value="F:RNA uridylyltransferase activity"/>
    <property type="evidence" value="ECO:0007669"/>
    <property type="project" value="UniProtKB-EC"/>
</dbReference>
<evidence type="ECO:0000256" key="5">
    <source>
        <dbReference type="ARBA" id="ARBA00012472"/>
    </source>
</evidence>
<dbReference type="EC" id="2.7.7.52" evidence="5"/>
<evidence type="ECO:0000256" key="12">
    <source>
        <dbReference type="ARBA" id="ARBA00022771"/>
    </source>
</evidence>
<comment type="catalytic activity">
    <reaction evidence="16">
        <text>RNA(n) + UTP = RNA(n)-3'-uridine ribonucleotide + diphosphate</text>
        <dbReference type="Rhea" id="RHEA:14785"/>
        <dbReference type="Rhea" id="RHEA-COMP:14527"/>
        <dbReference type="Rhea" id="RHEA-COMP:17348"/>
        <dbReference type="ChEBI" id="CHEBI:33019"/>
        <dbReference type="ChEBI" id="CHEBI:46398"/>
        <dbReference type="ChEBI" id="CHEBI:140395"/>
        <dbReference type="ChEBI" id="CHEBI:173116"/>
        <dbReference type="EC" id="2.7.7.52"/>
    </reaction>
</comment>
<comment type="subcellular location">
    <subcellularLocation>
        <location evidence="3">Cytoplasm</location>
    </subcellularLocation>
</comment>
<reference evidence="20" key="1">
    <citation type="submission" date="2025-08" db="UniProtKB">
        <authorList>
            <consortium name="Ensembl"/>
        </authorList>
    </citation>
    <scope>IDENTIFICATION</scope>
</reference>
<dbReference type="SMART" id="SM00343">
    <property type="entry name" value="ZnF_C2HC"/>
    <property type="match status" value="3"/>
</dbReference>
<dbReference type="GO" id="GO:0005829">
    <property type="term" value="C:cytosol"/>
    <property type="evidence" value="ECO:0007669"/>
    <property type="project" value="UniProtKB-ARBA"/>
</dbReference>
<dbReference type="Ensembl" id="ENSPKIT00000029805.1">
    <property type="protein sequence ID" value="ENSPKIP00000005792.1"/>
    <property type="gene ID" value="ENSPKIG00000022326.1"/>
</dbReference>
<keyword evidence="14" id="KW-0460">Magnesium</keyword>
<dbReference type="PANTHER" id="PTHR12271:SF34">
    <property type="entry name" value="TERMINAL URIDYLYLTRANSFERASE 7"/>
    <property type="match status" value="1"/>
</dbReference>
<dbReference type="InterPro" id="IPR002058">
    <property type="entry name" value="PAP_assoc"/>
</dbReference>
<dbReference type="Pfam" id="PF19088">
    <property type="entry name" value="TUTase"/>
    <property type="match status" value="1"/>
</dbReference>
<feature type="compositionally biased region" description="Basic residues" evidence="18">
    <location>
        <begin position="1"/>
        <end position="11"/>
    </location>
</feature>
<dbReference type="Pfam" id="PF03828">
    <property type="entry name" value="PAP_assoc"/>
    <property type="match status" value="2"/>
</dbReference>
<evidence type="ECO:0000256" key="13">
    <source>
        <dbReference type="ARBA" id="ARBA00022833"/>
    </source>
</evidence>
<dbReference type="GO" id="GO:0031123">
    <property type="term" value="P:RNA 3'-end processing"/>
    <property type="evidence" value="ECO:0007669"/>
    <property type="project" value="TreeGrafter"/>
</dbReference>
<feature type="compositionally biased region" description="Basic residues" evidence="18">
    <location>
        <begin position="156"/>
        <end position="167"/>
    </location>
</feature>
<accession>A0A3B3QG95</accession>
<keyword evidence="13" id="KW-0862">Zinc</keyword>
<comment type="similarity">
    <text evidence="4">Belongs to the DNA polymerase type-B-like family.</text>
</comment>
<feature type="compositionally biased region" description="Acidic residues" evidence="18">
    <location>
        <begin position="791"/>
        <end position="802"/>
    </location>
</feature>
<dbReference type="Pfam" id="PF00098">
    <property type="entry name" value="zf-CCHC"/>
    <property type="match status" value="1"/>
</dbReference>
<evidence type="ECO:0000256" key="18">
    <source>
        <dbReference type="SAM" id="MobiDB-lite"/>
    </source>
</evidence>
<evidence type="ECO:0000259" key="19">
    <source>
        <dbReference type="PROSITE" id="PS50158"/>
    </source>
</evidence>
<feature type="region of interest" description="Disordered" evidence="18">
    <location>
        <begin position="1295"/>
        <end position="1332"/>
    </location>
</feature>
<feature type="domain" description="CCHC-type" evidence="19">
    <location>
        <begin position="889"/>
        <end position="904"/>
    </location>
</feature>
<dbReference type="GeneTree" id="ENSGT00940000156859"/>
<dbReference type="InterPro" id="IPR045100">
    <property type="entry name" value="TUT4/7_NTP_transf"/>
</dbReference>
<keyword evidence="6" id="KW-0963">Cytoplasm</keyword>
<evidence type="ECO:0000256" key="11">
    <source>
        <dbReference type="ARBA" id="ARBA00022737"/>
    </source>
</evidence>
<feature type="compositionally biased region" description="Acidic residues" evidence="18">
    <location>
        <begin position="756"/>
        <end position="773"/>
    </location>
</feature>
<dbReference type="Gene3D" id="1.10.1410.10">
    <property type="match status" value="2"/>
</dbReference>
<sequence length="1425" mass="163758">MENTGKKRKSKQSKERSNVSEDPESWRSPIRFEDLEYSRNYNRKPEKGFHDKKGMAIIIGNSPRSRGYSPSNSSPREFGRGGYRNRYEHREGFRKFPILETPHLQEKNWREHPSGGSWRKNAFQEDGEDLGRPLEAGNRQRHLKDLINWDPDSHASGHKRRMRQRRKDHSERDEDGGAHVTDISALSEKERRVEERIGKEGIFRLRNRSRNNPKARYHCNLCDALLESLSVALKHLKERFHKKRSRDRLEEMLLIEIPPPEEAQTQAVGITIEKQVVEYGLDDKDVEMRHRIVFSMEEAIRADLPECSLRLYGSSCTKFGFKDSDVNIDIQFPPHMHQPDVLLLVNEALSKSSVYMDLEADFHARVPVVVCKEKQSGLICKVSAGNDNAYLTTEYLSALANLEPHLRPLVVGFRRWAQICHIDHPEEGGLPPYVLALMVIFFLQQRKEPLLPNYLGSWIVGFSMSRLNHFHLTGVENDHVLWEFKPSQEETAPSVEICRNGKVPLVFEDDRWRSVTLGQLWVEMLRFYSLEFDMANRVISVRLNCVCFRESKDWSKKRIAVEDPFAVKRNVARTVNSQVMYEYILHCLKTTYKYFAMPLGQQKSHLIDQKAGRKRRDCHSSGERNQDDERSYDESDPCAVDPLLPADGFLLESGLKTLSLRSPMVNGQTDSEDVASDLRVVVEGERASFLEDSDYVEEGVVCADSAESDCERVEEDCPLDMDESDDMDPTNLPHFPQEQEPETESPSDLEAPVEIGDSDDPEGLDREDEDSGSADDILADLKKPSCQANQSDEDDEEEEEEYTCQHLDSFTTEEEQYPSDMVSGEELLSEGEGLHTDRLVQEGDGPGMVVEPSSHAVDLTKTLECPGRNLQYKFHKMVFTRGKSHTIVCSLCKHDGHLKRDCPEDFKRVELDPLPPMTPKFLRILNDVCIQCYRDFSPDEVEEKVREHILQDLEKFIRLQFEGAKLRLFGSSKNGFGFKQSDLDICMVLEGHETSEGLDCIAIIESLARVLRKLPGLRNILPITTAKVPIVKFFHEKTGLEGDLSLYNTLALHNTRLLASYAAIDPRVKYLCYAMKVFSKVCDIGDASRGSLSSYAYTLMVLFFLQQRSPPVIPVLQEIYDGPKKPEILVDGWNVYFFDKLDELPRRWPEYHSNTESVGELWLGLLQFYTEEFDFKEHVISIRREQLLTTFKKQWTSKYIVIEDPFDLNHNLGAGLSRRMTNFIMKAFINGRRVFGTPIKVYPPEYPSKMEYFFDPEVLTEGELAPNDRCCRICGKIGHFMKDCPIRRKVRQKRDPLNYEDGGGGRRHHGNQDRVRPEPLEVRDQALRHGDRRKGQEEKRCFICGSCSHIMKECPKYRGRAGSPRGEGLSTSGLTKSPRERQGSPLREERRMPKQSKMTLSPRAGSLTNRHLTQGRASSRRKPMD</sequence>
<dbReference type="FunFam" id="1.10.1410.10:FF:000004">
    <property type="entry name" value="terminal uridylyltransferase 4 isoform X2"/>
    <property type="match status" value="1"/>
</dbReference>
<keyword evidence="8" id="KW-0808">Transferase</keyword>
<feature type="region of interest" description="Disordered" evidence="18">
    <location>
        <begin position="1357"/>
        <end position="1425"/>
    </location>
</feature>
<dbReference type="SUPFAM" id="SSF57756">
    <property type="entry name" value="Retrovirus zinc finger-like domains"/>
    <property type="match status" value="2"/>
</dbReference>
<evidence type="ECO:0000256" key="10">
    <source>
        <dbReference type="ARBA" id="ARBA00022723"/>
    </source>
</evidence>
<proteinExistence type="inferred from homology"/>
<feature type="compositionally biased region" description="Acidic residues" evidence="18">
    <location>
        <begin position="719"/>
        <end position="728"/>
    </location>
</feature>
<dbReference type="FunFam" id="1.10.1410.10:FF:000002">
    <property type="entry name" value="terminal uridylyltransferase 4 isoform X1"/>
    <property type="match status" value="1"/>
</dbReference>
<evidence type="ECO:0000313" key="21">
    <source>
        <dbReference type="Proteomes" id="UP000261540"/>
    </source>
</evidence>
<feature type="compositionally biased region" description="Basic and acidic residues" evidence="18">
    <location>
        <begin position="618"/>
        <end position="633"/>
    </location>
</feature>
<evidence type="ECO:0000256" key="14">
    <source>
        <dbReference type="ARBA" id="ARBA00022842"/>
    </source>
</evidence>
<evidence type="ECO:0000256" key="6">
    <source>
        <dbReference type="ARBA" id="ARBA00022490"/>
    </source>
</evidence>
<dbReference type="InterPro" id="IPR043519">
    <property type="entry name" value="NT_sf"/>
</dbReference>
<evidence type="ECO:0000256" key="4">
    <source>
        <dbReference type="ARBA" id="ARBA00008593"/>
    </source>
</evidence>
<feature type="compositionally biased region" description="Basic and acidic residues" evidence="18">
    <location>
        <begin position="1310"/>
        <end position="1332"/>
    </location>
</feature>
<dbReference type="PROSITE" id="PS50158">
    <property type="entry name" value="ZF_CCHC"/>
    <property type="match status" value="3"/>
</dbReference>
<dbReference type="Gene3D" id="3.30.460.10">
    <property type="entry name" value="Beta Polymerase, domain 2"/>
    <property type="match status" value="2"/>
</dbReference>
<dbReference type="Proteomes" id="UP000261540">
    <property type="component" value="Unplaced"/>
</dbReference>
<keyword evidence="15" id="KW-0464">Manganese</keyword>
<dbReference type="FunFam" id="3.30.460.10:FF:000005">
    <property type="entry name" value="terminal uridylyltransferase 4 isoform X1"/>
    <property type="match status" value="1"/>
</dbReference>
<comment type="cofactor">
    <cofactor evidence="1">
        <name>Mn(2+)</name>
        <dbReference type="ChEBI" id="CHEBI:29035"/>
    </cofactor>
</comment>
<dbReference type="SUPFAM" id="SSF81301">
    <property type="entry name" value="Nucleotidyltransferase"/>
    <property type="match status" value="2"/>
</dbReference>
<evidence type="ECO:0000256" key="16">
    <source>
        <dbReference type="ARBA" id="ARBA00049105"/>
    </source>
</evidence>
<evidence type="ECO:0000256" key="2">
    <source>
        <dbReference type="ARBA" id="ARBA00001946"/>
    </source>
</evidence>
<evidence type="ECO:0000256" key="9">
    <source>
        <dbReference type="ARBA" id="ARBA00022695"/>
    </source>
</evidence>